<comment type="similarity">
    <text evidence="1">Belongs to the FGGY kinase family.</text>
</comment>
<dbReference type="EC" id="2.7.1.51" evidence="5"/>
<dbReference type="PROSITE" id="PS00445">
    <property type="entry name" value="FGGY_KINASES_2"/>
    <property type="match status" value="1"/>
</dbReference>
<proteinExistence type="inferred from homology"/>
<dbReference type="InterPro" id="IPR018485">
    <property type="entry name" value="FGGY_C"/>
</dbReference>
<dbReference type="PANTHER" id="PTHR43095:SF5">
    <property type="entry name" value="XYLULOSE KINASE"/>
    <property type="match status" value="1"/>
</dbReference>
<dbReference type="InterPro" id="IPR050406">
    <property type="entry name" value="FGGY_Carb_Kinase"/>
</dbReference>
<evidence type="ECO:0000256" key="1">
    <source>
        <dbReference type="ARBA" id="ARBA00009156"/>
    </source>
</evidence>
<dbReference type="Pfam" id="PF02782">
    <property type="entry name" value="FGGY_C"/>
    <property type="match status" value="1"/>
</dbReference>
<evidence type="ECO:0000256" key="3">
    <source>
        <dbReference type="ARBA" id="ARBA00022777"/>
    </source>
</evidence>
<dbReference type="InterPro" id="IPR043129">
    <property type="entry name" value="ATPase_NBD"/>
</dbReference>
<dbReference type="EMBL" id="UGEX01000001">
    <property type="protein sequence ID" value="STL82845.1"/>
    <property type="molecule type" value="Genomic_DNA"/>
</dbReference>
<dbReference type="InterPro" id="IPR018483">
    <property type="entry name" value="Carb_kinase_FGGY_CS"/>
</dbReference>
<evidence type="ECO:0000259" key="4">
    <source>
        <dbReference type="Pfam" id="PF02782"/>
    </source>
</evidence>
<protein>
    <submittedName>
        <fullName evidence="5">L-fuculokinase</fullName>
        <ecNumber evidence="5">2.7.1.51</ecNumber>
    </submittedName>
</protein>
<organism evidence="5 6">
    <name type="scientific">Escherichia coli</name>
    <dbReference type="NCBI Taxonomy" id="562"/>
    <lineage>
        <taxon>Bacteria</taxon>
        <taxon>Pseudomonadati</taxon>
        <taxon>Pseudomonadota</taxon>
        <taxon>Gammaproteobacteria</taxon>
        <taxon>Enterobacterales</taxon>
        <taxon>Enterobacteriaceae</taxon>
        <taxon>Escherichia</taxon>
    </lineage>
</organism>
<accession>A0A377C2A9</accession>
<dbReference type="PANTHER" id="PTHR43095">
    <property type="entry name" value="SUGAR KINASE"/>
    <property type="match status" value="1"/>
</dbReference>
<evidence type="ECO:0000313" key="5">
    <source>
        <dbReference type="EMBL" id="STL82845.1"/>
    </source>
</evidence>
<keyword evidence="3 5" id="KW-0418">Kinase</keyword>
<evidence type="ECO:0000313" key="6">
    <source>
        <dbReference type="Proteomes" id="UP000254088"/>
    </source>
</evidence>
<reference evidence="5 6" key="1">
    <citation type="submission" date="2018-06" db="EMBL/GenBank/DDBJ databases">
        <authorList>
            <consortium name="Pathogen Informatics"/>
            <person name="Doyle S."/>
        </authorList>
    </citation>
    <scope>NUCLEOTIDE SEQUENCE [LARGE SCALE GENOMIC DNA]</scope>
    <source>
        <strain evidence="5 6">NCTC10429</strain>
    </source>
</reference>
<dbReference type="Proteomes" id="UP000254088">
    <property type="component" value="Unassembled WGS sequence"/>
</dbReference>
<sequence length="142" mass="16154">MAGIRRAGMVRKLFWTAETPWQMLIEEARLIAPGADGVKMQCDLLSCQNAGWQGVTLNTTRGHFYRAALEGLTAQLQRNLQMLEKIGHFKASELLLVGGGSRNTLWNQIKANMLDIPVKVSRRRRNDRRRSCAVRLVWHRGI</sequence>
<gene>
    <name evidence="5" type="primary">fucK_1</name>
    <name evidence="5" type="ORF">NCTC10429_01705</name>
</gene>
<name>A0A377C2A9_ECOLX</name>
<feature type="domain" description="Carbohydrate kinase FGGY C-terminal" evidence="4">
    <location>
        <begin position="52"/>
        <end position="123"/>
    </location>
</feature>
<dbReference type="Gene3D" id="3.30.420.40">
    <property type="match status" value="1"/>
</dbReference>
<evidence type="ECO:0000256" key="2">
    <source>
        <dbReference type="ARBA" id="ARBA00022679"/>
    </source>
</evidence>
<dbReference type="SUPFAM" id="SSF53067">
    <property type="entry name" value="Actin-like ATPase domain"/>
    <property type="match status" value="1"/>
</dbReference>
<dbReference type="GO" id="GO:0008737">
    <property type="term" value="F:L-fuculokinase activity"/>
    <property type="evidence" value="ECO:0007669"/>
    <property type="project" value="UniProtKB-EC"/>
</dbReference>
<keyword evidence="2 5" id="KW-0808">Transferase</keyword>
<dbReference type="AlphaFoldDB" id="A0A377C2A9"/>